<reference evidence="11" key="1">
    <citation type="journal article" date="2020" name="Stud. Mycol.">
        <title>101 Dothideomycetes genomes: A test case for predicting lifestyles and emergence of pathogens.</title>
        <authorList>
            <person name="Haridas S."/>
            <person name="Albert R."/>
            <person name="Binder M."/>
            <person name="Bloem J."/>
            <person name="LaButti K."/>
            <person name="Salamov A."/>
            <person name="Andreopoulos B."/>
            <person name="Baker S."/>
            <person name="Barry K."/>
            <person name="Bills G."/>
            <person name="Bluhm B."/>
            <person name="Cannon C."/>
            <person name="Castanera R."/>
            <person name="Culley D."/>
            <person name="Daum C."/>
            <person name="Ezra D."/>
            <person name="Gonzalez J."/>
            <person name="Henrissat B."/>
            <person name="Kuo A."/>
            <person name="Liang C."/>
            <person name="Lipzen A."/>
            <person name="Lutzoni F."/>
            <person name="Magnuson J."/>
            <person name="Mondo S."/>
            <person name="Nolan M."/>
            <person name="Ohm R."/>
            <person name="Pangilinan J."/>
            <person name="Park H.-J."/>
            <person name="Ramirez L."/>
            <person name="Alfaro M."/>
            <person name="Sun H."/>
            <person name="Tritt A."/>
            <person name="Yoshinaga Y."/>
            <person name="Zwiers L.-H."/>
            <person name="Turgeon B."/>
            <person name="Goodwin S."/>
            <person name="Spatafora J."/>
            <person name="Crous P."/>
            <person name="Grigoriev I."/>
        </authorList>
    </citation>
    <scope>NUCLEOTIDE SEQUENCE [LARGE SCALE GENOMIC DNA]</scope>
    <source>
        <strain evidence="11">CBS 304.66</strain>
    </source>
</reference>
<dbReference type="PANTHER" id="PTHR28246">
    <property type="entry name" value="G1-SPECIFIC TRANSCRIPTIONAL REPRESSOR WHI5-RELATED"/>
    <property type="match status" value="1"/>
</dbReference>
<proteinExistence type="inferred from homology"/>
<name>A0A9P4JXW1_9PLEO</name>
<comment type="similarity">
    <text evidence="3">Belongs to the WHI5/NRM1 family.</text>
</comment>
<evidence type="ECO:0000256" key="1">
    <source>
        <dbReference type="ARBA" id="ARBA00004123"/>
    </source>
</evidence>
<feature type="region of interest" description="Disordered" evidence="9">
    <location>
        <begin position="77"/>
        <end position="146"/>
    </location>
</feature>
<dbReference type="OrthoDB" id="2359117at2759"/>
<sequence>MLKAGYALPAEAAYPAATMSSTSRRPESCPHTYWALSLPDSVNPPGPVHVPDPFKREQPDSQELFVSAVSSSFTAPTLVSSSSNVSNSTAADTEFTSPSSTTAPSNQTQPIERVVLPLTTQARARDAQPHAPRVDTSALRTGNTAASPMSIDSPVLALGSKRTATGSVKSAGLTVDTVEASPVGHKRTKSESNSRIGELSAQLRTRLSYAMVKVQNGWEKQSLEELEDHTSQRGSPVSVHARSEGSRPPLESPLIADRRRRPSGVSENSDQIMFSPSQSSPPSVSRSSAATPSAYWRSAPQSQMAMMGNGTSANVGNGIVLAAPAEIGPRRKRRSSASHAPPPLLSSSQRKHYSDLGTTPRTPTTAPRAGILRMPSQQAEKDAVDTLLFMSSPNNSGRLAHTSMDAQAQLSSLRSEVAGPRRVMFENQSIKEKFMEGHKQIQGPNAQHATFH</sequence>
<evidence type="ECO:0000256" key="9">
    <source>
        <dbReference type="SAM" id="MobiDB-lite"/>
    </source>
</evidence>
<evidence type="ECO:0000256" key="5">
    <source>
        <dbReference type="ARBA" id="ARBA00022491"/>
    </source>
</evidence>
<dbReference type="InterPro" id="IPR039198">
    <property type="entry name" value="Srl3/Whi5"/>
</dbReference>
<evidence type="ECO:0000256" key="6">
    <source>
        <dbReference type="ARBA" id="ARBA00023015"/>
    </source>
</evidence>
<feature type="compositionally biased region" description="Low complexity" evidence="9">
    <location>
        <begin position="358"/>
        <end position="368"/>
    </location>
</feature>
<evidence type="ECO:0000256" key="8">
    <source>
        <dbReference type="ARBA" id="ARBA00023242"/>
    </source>
</evidence>
<feature type="compositionally biased region" description="Polar residues" evidence="9">
    <location>
        <begin position="89"/>
        <end position="110"/>
    </location>
</feature>
<keyword evidence="7" id="KW-0804">Transcription</keyword>
<dbReference type="InterPro" id="IPR013734">
    <property type="entry name" value="TF_Nrm1/Whi5"/>
</dbReference>
<protein>
    <submittedName>
        <fullName evidence="10">Uncharacterized protein</fullName>
    </submittedName>
</protein>
<evidence type="ECO:0000313" key="10">
    <source>
        <dbReference type="EMBL" id="KAF2257840.1"/>
    </source>
</evidence>
<feature type="non-terminal residue" evidence="10">
    <location>
        <position position="452"/>
    </location>
</feature>
<dbReference type="GO" id="GO:0005737">
    <property type="term" value="C:cytoplasm"/>
    <property type="evidence" value="ECO:0007669"/>
    <property type="project" value="UniProtKB-SubCell"/>
</dbReference>
<comment type="subcellular location">
    <subcellularLocation>
        <location evidence="2">Cytoplasm</location>
    </subcellularLocation>
    <subcellularLocation>
        <location evidence="1">Nucleus</location>
    </subcellularLocation>
</comment>
<keyword evidence="11" id="KW-1185">Reference proteome</keyword>
<dbReference type="AlphaFoldDB" id="A0A9P4JXW1"/>
<dbReference type="GO" id="GO:0000082">
    <property type="term" value="P:G1/S transition of mitotic cell cycle"/>
    <property type="evidence" value="ECO:0007669"/>
    <property type="project" value="InterPro"/>
</dbReference>
<dbReference type="GO" id="GO:0033309">
    <property type="term" value="C:SBF transcription complex"/>
    <property type="evidence" value="ECO:0007669"/>
    <property type="project" value="TreeGrafter"/>
</dbReference>
<dbReference type="Proteomes" id="UP000800093">
    <property type="component" value="Unassembled WGS sequence"/>
</dbReference>
<feature type="compositionally biased region" description="Low complexity" evidence="9">
    <location>
        <begin position="79"/>
        <end position="88"/>
    </location>
</feature>
<feature type="region of interest" description="Disordered" evidence="9">
    <location>
        <begin position="224"/>
        <end position="294"/>
    </location>
</feature>
<evidence type="ECO:0000256" key="4">
    <source>
        <dbReference type="ARBA" id="ARBA00022490"/>
    </source>
</evidence>
<evidence type="ECO:0000256" key="7">
    <source>
        <dbReference type="ARBA" id="ARBA00023163"/>
    </source>
</evidence>
<dbReference type="GO" id="GO:0003712">
    <property type="term" value="F:transcription coregulator activity"/>
    <property type="evidence" value="ECO:0007669"/>
    <property type="project" value="TreeGrafter"/>
</dbReference>
<dbReference type="Pfam" id="PF08528">
    <property type="entry name" value="Whi5"/>
    <property type="match status" value="1"/>
</dbReference>
<keyword evidence="6" id="KW-0805">Transcription regulation</keyword>
<evidence type="ECO:0000256" key="3">
    <source>
        <dbReference type="ARBA" id="ARBA00006922"/>
    </source>
</evidence>
<feature type="compositionally biased region" description="Polar residues" evidence="9">
    <location>
        <begin position="265"/>
        <end position="274"/>
    </location>
</feature>
<gene>
    <name evidence="10" type="ORF">CC78DRAFT_538235</name>
</gene>
<organism evidence="10 11">
    <name type="scientific">Lojkania enalia</name>
    <dbReference type="NCBI Taxonomy" id="147567"/>
    <lineage>
        <taxon>Eukaryota</taxon>
        <taxon>Fungi</taxon>
        <taxon>Dikarya</taxon>
        <taxon>Ascomycota</taxon>
        <taxon>Pezizomycotina</taxon>
        <taxon>Dothideomycetes</taxon>
        <taxon>Pleosporomycetidae</taxon>
        <taxon>Pleosporales</taxon>
        <taxon>Pleosporales incertae sedis</taxon>
        <taxon>Lojkania</taxon>
    </lineage>
</organism>
<keyword evidence="8" id="KW-0539">Nucleus</keyword>
<comment type="caution">
    <text evidence="10">The sequence shown here is derived from an EMBL/GenBank/DDBJ whole genome shotgun (WGS) entry which is preliminary data.</text>
</comment>
<dbReference type="EMBL" id="ML986835">
    <property type="protein sequence ID" value="KAF2257840.1"/>
    <property type="molecule type" value="Genomic_DNA"/>
</dbReference>
<evidence type="ECO:0000256" key="2">
    <source>
        <dbReference type="ARBA" id="ARBA00004496"/>
    </source>
</evidence>
<keyword evidence="5" id="KW-0678">Repressor</keyword>
<accession>A0A9P4JXW1</accession>
<keyword evidence="4" id="KW-0963">Cytoplasm</keyword>
<dbReference type="PANTHER" id="PTHR28246:SF1">
    <property type="entry name" value="G1-SPECIFIC TRANSCRIPTIONAL REPRESSOR WHI5-RELATED"/>
    <property type="match status" value="1"/>
</dbReference>
<feature type="region of interest" description="Disordered" evidence="9">
    <location>
        <begin position="328"/>
        <end position="368"/>
    </location>
</feature>
<evidence type="ECO:0000313" key="11">
    <source>
        <dbReference type="Proteomes" id="UP000800093"/>
    </source>
</evidence>
<feature type="compositionally biased region" description="Low complexity" evidence="9">
    <location>
        <begin position="275"/>
        <end position="294"/>
    </location>
</feature>